<keyword evidence="7" id="KW-0347">Helicase</keyword>
<evidence type="ECO:0000256" key="17">
    <source>
        <dbReference type="ARBA" id="ARBA00047984"/>
    </source>
</evidence>
<dbReference type="PROSITE" id="PS51195">
    <property type="entry name" value="Q_MOTIF"/>
    <property type="match status" value="1"/>
</dbReference>
<keyword evidence="11" id="KW-0508">mRNA splicing</keyword>
<evidence type="ECO:0000256" key="3">
    <source>
        <dbReference type="ARBA" id="ARBA00022664"/>
    </source>
</evidence>
<comment type="function">
    <text evidence="13">ATP-binding RNA helicase involved in transcription elongation and required for the export of mRNA out of the nucleus. SUB2 also plays a role in pre-mRNA splicing and spliceosome assembly. May be involved in rDNA and telomeric silencing, and maintenance of genome integrity.</text>
</comment>
<dbReference type="GO" id="GO:0006397">
    <property type="term" value="P:mRNA processing"/>
    <property type="evidence" value="ECO:0007669"/>
    <property type="project" value="UniProtKB-KW"/>
</dbReference>
<dbReference type="CDD" id="cd18787">
    <property type="entry name" value="SF2_C_DEAD"/>
    <property type="match status" value="1"/>
</dbReference>
<keyword evidence="5" id="KW-0547">Nucleotide-binding</keyword>
<evidence type="ECO:0000256" key="11">
    <source>
        <dbReference type="ARBA" id="ARBA00023187"/>
    </source>
</evidence>
<dbReference type="PANTHER" id="PTHR47958">
    <property type="entry name" value="ATP-DEPENDENT RNA HELICASE DBP3"/>
    <property type="match status" value="1"/>
</dbReference>
<evidence type="ECO:0000256" key="9">
    <source>
        <dbReference type="ARBA" id="ARBA00022840"/>
    </source>
</evidence>
<feature type="domain" description="Helicase C-terminal" evidence="21">
    <location>
        <begin position="290"/>
        <end position="435"/>
    </location>
</feature>
<evidence type="ECO:0000256" key="10">
    <source>
        <dbReference type="ARBA" id="ARBA00022884"/>
    </source>
</evidence>
<dbReference type="SUPFAM" id="SSF52540">
    <property type="entry name" value="P-loop containing nucleoside triphosphate hydrolases"/>
    <property type="match status" value="1"/>
</dbReference>
<dbReference type="OrthoDB" id="10265785at2759"/>
<dbReference type="PROSITE" id="PS51194">
    <property type="entry name" value="HELICASE_CTER"/>
    <property type="match status" value="1"/>
</dbReference>
<dbReference type="Pfam" id="PF00271">
    <property type="entry name" value="Helicase_C"/>
    <property type="match status" value="1"/>
</dbReference>
<dbReference type="GO" id="GO:0003724">
    <property type="term" value="F:RNA helicase activity"/>
    <property type="evidence" value="ECO:0007669"/>
    <property type="project" value="UniProtKB-EC"/>
</dbReference>
<name>A0A8H3FRT6_9LECA</name>
<comment type="caution">
    <text evidence="23">The sequence shown here is derived from an EMBL/GenBank/DDBJ whole genome shotgun (WGS) entry which is preliminary data.</text>
</comment>
<evidence type="ECO:0000256" key="16">
    <source>
        <dbReference type="ARBA" id="ARBA00040402"/>
    </source>
</evidence>
<dbReference type="EC" id="3.6.4.13" evidence="2"/>
<keyword evidence="8" id="KW-0813">Transport</keyword>
<dbReference type="Proteomes" id="UP000664169">
    <property type="component" value="Unassembled WGS sequence"/>
</dbReference>
<dbReference type="Pfam" id="PF00270">
    <property type="entry name" value="DEAD"/>
    <property type="match status" value="1"/>
</dbReference>
<keyword evidence="12" id="KW-0539">Nucleus</keyword>
<dbReference type="SMART" id="SM00490">
    <property type="entry name" value="HELICc"/>
    <property type="match status" value="1"/>
</dbReference>
<comment type="subcellular location">
    <subcellularLocation>
        <location evidence="1">Nucleus</location>
    </subcellularLocation>
</comment>
<feature type="short sequence motif" description="Q motif" evidence="18">
    <location>
        <begin position="56"/>
        <end position="84"/>
    </location>
</feature>
<dbReference type="GO" id="GO:0051028">
    <property type="term" value="P:mRNA transport"/>
    <property type="evidence" value="ECO:0007669"/>
    <property type="project" value="UniProtKB-KW"/>
</dbReference>
<dbReference type="SMART" id="SM00487">
    <property type="entry name" value="DEXDc"/>
    <property type="match status" value="1"/>
</dbReference>
<dbReference type="InterPro" id="IPR027417">
    <property type="entry name" value="P-loop_NTPase"/>
</dbReference>
<keyword evidence="4" id="KW-0747">Spliceosome</keyword>
<dbReference type="CDD" id="cd17950">
    <property type="entry name" value="DEADc_DDX39"/>
    <property type="match status" value="1"/>
</dbReference>
<dbReference type="GO" id="GO:0008380">
    <property type="term" value="P:RNA splicing"/>
    <property type="evidence" value="ECO:0007669"/>
    <property type="project" value="UniProtKB-KW"/>
</dbReference>
<keyword evidence="24" id="KW-1185">Reference proteome</keyword>
<evidence type="ECO:0000256" key="19">
    <source>
        <dbReference type="SAM" id="MobiDB-lite"/>
    </source>
</evidence>
<dbReference type="InterPro" id="IPR014014">
    <property type="entry name" value="RNA_helicase_DEAD_Q_motif"/>
</dbReference>
<evidence type="ECO:0000256" key="2">
    <source>
        <dbReference type="ARBA" id="ARBA00012552"/>
    </source>
</evidence>
<organism evidence="23 24">
    <name type="scientific">Gomphillus americanus</name>
    <dbReference type="NCBI Taxonomy" id="1940652"/>
    <lineage>
        <taxon>Eukaryota</taxon>
        <taxon>Fungi</taxon>
        <taxon>Dikarya</taxon>
        <taxon>Ascomycota</taxon>
        <taxon>Pezizomycotina</taxon>
        <taxon>Lecanoromycetes</taxon>
        <taxon>OSLEUM clade</taxon>
        <taxon>Ostropomycetidae</taxon>
        <taxon>Ostropales</taxon>
        <taxon>Graphidaceae</taxon>
        <taxon>Gomphilloideae</taxon>
        <taxon>Gomphillus</taxon>
    </lineage>
</organism>
<dbReference type="PROSITE" id="PS51192">
    <property type="entry name" value="HELICASE_ATP_BIND_1"/>
    <property type="match status" value="1"/>
</dbReference>
<comment type="similarity">
    <text evidence="14">Belongs to the DEAD box helicase family. DECD subfamily.</text>
</comment>
<dbReference type="AlphaFoldDB" id="A0A8H3FRT6"/>
<evidence type="ECO:0000256" key="7">
    <source>
        <dbReference type="ARBA" id="ARBA00022806"/>
    </source>
</evidence>
<evidence type="ECO:0000256" key="1">
    <source>
        <dbReference type="ARBA" id="ARBA00004123"/>
    </source>
</evidence>
<evidence type="ECO:0000256" key="12">
    <source>
        <dbReference type="ARBA" id="ARBA00023242"/>
    </source>
</evidence>
<evidence type="ECO:0000313" key="23">
    <source>
        <dbReference type="EMBL" id="CAF9926121.1"/>
    </source>
</evidence>
<keyword evidence="9" id="KW-0067">ATP-binding</keyword>
<keyword evidence="8" id="KW-0509">mRNA transport</keyword>
<dbReference type="GO" id="GO:0005681">
    <property type="term" value="C:spliceosomal complex"/>
    <property type="evidence" value="ECO:0007669"/>
    <property type="project" value="UniProtKB-KW"/>
</dbReference>
<evidence type="ECO:0000256" key="4">
    <source>
        <dbReference type="ARBA" id="ARBA00022728"/>
    </source>
</evidence>
<evidence type="ECO:0000256" key="5">
    <source>
        <dbReference type="ARBA" id="ARBA00022741"/>
    </source>
</evidence>
<dbReference type="InterPro" id="IPR011545">
    <property type="entry name" value="DEAD/DEAH_box_helicase_dom"/>
</dbReference>
<evidence type="ECO:0000259" key="21">
    <source>
        <dbReference type="PROSITE" id="PS51194"/>
    </source>
</evidence>
<feature type="region of interest" description="Disordered" evidence="19">
    <location>
        <begin position="1"/>
        <end position="42"/>
    </location>
</feature>
<dbReference type="InterPro" id="IPR001650">
    <property type="entry name" value="Helicase_C-like"/>
</dbReference>
<keyword evidence="6" id="KW-0378">Hydrolase</keyword>
<evidence type="ECO:0000256" key="13">
    <source>
        <dbReference type="ARBA" id="ARBA00037698"/>
    </source>
</evidence>
<accession>A0A8H3FRT6</accession>
<dbReference type="EMBL" id="CAJPDQ010000024">
    <property type="protein sequence ID" value="CAF9926121.1"/>
    <property type="molecule type" value="Genomic_DNA"/>
</dbReference>
<dbReference type="InterPro" id="IPR014001">
    <property type="entry name" value="Helicase_ATP-bd"/>
</dbReference>
<feature type="compositionally biased region" description="Acidic residues" evidence="19">
    <location>
        <begin position="1"/>
        <end position="16"/>
    </location>
</feature>
<dbReference type="GO" id="GO:0016787">
    <property type="term" value="F:hydrolase activity"/>
    <property type="evidence" value="ECO:0007669"/>
    <property type="project" value="UniProtKB-KW"/>
</dbReference>
<evidence type="ECO:0000256" key="15">
    <source>
        <dbReference type="ARBA" id="ARBA00040177"/>
    </source>
</evidence>
<dbReference type="Gene3D" id="3.40.50.300">
    <property type="entry name" value="P-loop containing nucleotide triphosphate hydrolases"/>
    <property type="match status" value="2"/>
</dbReference>
<evidence type="ECO:0000256" key="14">
    <source>
        <dbReference type="ARBA" id="ARBA00038213"/>
    </source>
</evidence>
<feature type="domain" description="DEAD-box RNA helicase Q" evidence="22">
    <location>
        <begin position="56"/>
        <end position="84"/>
    </location>
</feature>
<dbReference type="FunFam" id="3.40.50.300:FF:000111">
    <property type="entry name" value="DEAD-box ATP-dependent RNA helicase"/>
    <property type="match status" value="1"/>
</dbReference>
<evidence type="ECO:0000256" key="8">
    <source>
        <dbReference type="ARBA" id="ARBA00022816"/>
    </source>
</evidence>
<evidence type="ECO:0000259" key="20">
    <source>
        <dbReference type="PROSITE" id="PS51192"/>
    </source>
</evidence>
<keyword evidence="3" id="KW-0507">mRNA processing</keyword>
<dbReference type="GO" id="GO:0003723">
    <property type="term" value="F:RNA binding"/>
    <property type="evidence" value="ECO:0007669"/>
    <property type="project" value="UniProtKB-KW"/>
</dbReference>
<proteinExistence type="inferred from homology"/>
<reference evidence="23" key="1">
    <citation type="submission" date="2021-03" db="EMBL/GenBank/DDBJ databases">
        <authorList>
            <person name="Tagirdzhanova G."/>
        </authorList>
    </citation>
    <scope>NUCLEOTIDE SEQUENCE</scope>
</reference>
<evidence type="ECO:0000256" key="6">
    <source>
        <dbReference type="ARBA" id="ARBA00022801"/>
    </source>
</evidence>
<dbReference type="FunFam" id="3.40.50.300:FF:000168">
    <property type="entry name" value="DEAD-box ATP-dependent RNA helicase 56-like"/>
    <property type="match status" value="1"/>
</dbReference>
<feature type="domain" description="Helicase ATP-binding" evidence="20">
    <location>
        <begin position="87"/>
        <end position="262"/>
    </location>
</feature>
<comment type="catalytic activity">
    <reaction evidence="17">
        <text>ATP + H2O = ADP + phosphate + H(+)</text>
        <dbReference type="Rhea" id="RHEA:13065"/>
        <dbReference type="ChEBI" id="CHEBI:15377"/>
        <dbReference type="ChEBI" id="CHEBI:15378"/>
        <dbReference type="ChEBI" id="CHEBI:30616"/>
        <dbReference type="ChEBI" id="CHEBI:43474"/>
        <dbReference type="ChEBI" id="CHEBI:456216"/>
        <dbReference type="EC" id="3.6.4.13"/>
    </reaction>
</comment>
<evidence type="ECO:0000313" key="24">
    <source>
        <dbReference type="Proteomes" id="UP000664169"/>
    </source>
</evidence>
<evidence type="ECO:0000256" key="18">
    <source>
        <dbReference type="PROSITE-ProRule" id="PRU00552"/>
    </source>
</evidence>
<protein>
    <recommendedName>
        <fullName evidence="15">ATP-dependent RNA helicase SUB2</fullName>
        <ecNumber evidence="2">3.6.4.13</ecNumber>
    </recommendedName>
    <alternativeName>
        <fullName evidence="16">ATP-dependent RNA helicase sub2</fullName>
    </alternativeName>
</protein>
<gene>
    <name evidence="23" type="primary">SUB2</name>
    <name evidence="23" type="ORF">GOMPHAMPRED_004069</name>
</gene>
<sequence>MSHEEDLIDYSDDELAGNDAAPAQVESVSNGASKKGDAAAASGDAKKGSYVGIHATSFRDFLLKPELLRAITDCGFEHPSDVQQKCIPQAILGQDVLCQAKSGLGKTAVFVLVSLQQIEPVPGECSVLVMCHTRELAYQIRNEYNRFSKYIPDIKTSVFYGGTPMAKDVEILSSKDTHPHVIVGTPGRLNALVRAKELRLANVKVFVLDECDKMLEQIDMRRDVQDIFRATPTAKQVMFFSATLSPEIIPVCKKFMQNPLEIITNDMTKLTLHGLQQYYIKLNEGEKNRKLNDLLDSLEFNQVIIFVKSTARATELDKILRECNFPSVAVHSGVSQEERIKRYKEFKEFKTRICVATDVFGRGIDIERINLAINYDLPTDAASYLHRVGRAGRFGTKGLSISFVGNEDDQKMLAEIEKKFEVAMPEFPEGGIEASTYMNE</sequence>
<keyword evidence="10" id="KW-0694">RNA-binding</keyword>
<dbReference type="GO" id="GO:0005524">
    <property type="term" value="F:ATP binding"/>
    <property type="evidence" value="ECO:0007669"/>
    <property type="project" value="UniProtKB-KW"/>
</dbReference>
<evidence type="ECO:0000259" key="22">
    <source>
        <dbReference type="PROSITE" id="PS51195"/>
    </source>
</evidence>